<accession>A0A822A233</accession>
<dbReference type="AlphaFoldDB" id="A0A822A233"/>
<evidence type="ECO:0000313" key="2">
    <source>
        <dbReference type="EMBL" id="CAF4988498.1"/>
    </source>
</evidence>
<evidence type="ECO:0000313" key="3">
    <source>
        <dbReference type="Proteomes" id="UP000663873"/>
    </source>
</evidence>
<comment type="caution">
    <text evidence="2">The sequence shown here is derived from an EMBL/GenBank/DDBJ whole genome shotgun (WGS) entry which is preliminary data.</text>
</comment>
<dbReference type="Proteomes" id="UP000663873">
    <property type="component" value="Unassembled WGS sequence"/>
</dbReference>
<keyword evidence="3" id="KW-1185">Reference proteome</keyword>
<proteinExistence type="predicted"/>
<dbReference type="EMBL" id="CAJOBP010105690">
    <property type="protein sequence ID" value="CAF4988498.1"/>
    <property type="molecule type" value="Genomic_DNA"/>
</dbReference>
<protein>
    <submittedName>
        <fullName evidence="2">Uncharacterized protein</fullName>
    </submittedName>
</protein>
<organism evidence="2 3">
    <name type="scientific">Rotaria socialis</name>
    <dbReference type="NCBI Taxonomy" id="392032"/>
    <lineage>
        <taxon>Eukaryota</taxon>
        <taxon>Metazoa</taxon>
        <taxon>Spiralia</taxon>
        <taxon>Gnathifera</taxon>
        <taxon>Rotifera</taxon>
        <taxon>Eurotatoria</taxon>
        <taxon>Bdelloidea</taxon>
        <taxon>Philodinida</taxon>
        <taxon>Philodinidae</taxon>
        <taxon>Rotaria</taxon>
    </lineage>
</organism>
<gene>
    <name evidence="2" type="ORF">UJA718_LOCUS49695</name>
</gene>
<evidence type="ECO:0000256" key="1">
    <source>
        <dbReference type="SAM" id="MobiDB-lite"/>
    </source>
</evidence>
<name>A0A822A233_9BILA</name>
<feature type="non-terminal residue" evidence="2">
    <location>
        <position position="1"/>
    </location>
</feature>
<feature type="region of interest" description="Disordered" evidence="1">
    <location>
        <begin position="1"/>
        <end position="36"/>
    </location>
</feature>
<reference evidence="2" key="1">
    <citation type="submission" date="2021-02" db="EMBL/GenBank/DDBJ databases">
        <authorList>
            <person name="Nowell W R."/>
        </authorList>
    </citation>
    <scope>NUCLEOTIDE SEQUENCE</scope>
</reference>
<sequence>PSASCSGTESETESSRQKHATPSSIAVGRINPIIIK</sequence>